<protein>
    <recommendedName>
        <fullName evidence="3">RNase H type-1 domain-containing protein</fullName>
    </recommendedName>
</protein>
<dbReference type="InterPro" id="IPR036397">
    <property type="entry name" value="RNaseH_sf"/>
</dbReference>
<accession>A0A9P0TIW6</accession>
<organism evidence="1 2">
    <name type="scientific">Pieris brassicae</name>
    <name type="common">White butterfly</name>
    <name type="synonym">Large white butterfly</name>
    <dbReference type="NCBI Taxonomy" id="7116"/>
    <lineage>
        <taxon>Eukaryota</taxon>
        <taxon>Metazoa</taxon>
        <taxon>Ecdysozoa</taxon>
        <taxon>Arthropoda</taxon>
        <taxon>Hexapoda</taxon>
        <taxon>Insecta</taxon>
        <taxon>Pterygota</taxon>
        <taxon>Neoptera</taxon>
        <taxon>Endopterygota</taxon>
        <taxon>Lepidoptera</taxon>
        <taxon>Glossata</taxon>
        <taxon>Ditrysia</taxon>
        <taxon>Papilionoidea</taxon>
        <taxon>Pieridae</taxon>
        <taxon>Pierinae</taxon>
        <taxon>Pieris</taxon>
    </lineage>
</organism>
<sequence>MVESGPIQSCCGTALSTKLLRRNLSVENYLILKEKTVAARKLIRKSWQIFCESLNSKTTSSEMWRKMRRIKGSYSKAEQLSDSEALAFLTKLTPDGVNMPPYDHIRSQPLPTPNLFKMPELMSTLKRKDTSAGQDSIVYSMVSNLPQNANEILLRVWMDRRFNWTKHVNEVAQKCIPYVNILSCVGSNNNGVHPIHLRRLCISKVRSRIDYSSFLFGKASFRLLQKLDTIQNRCLRTCGGFIRSTPVYYIQSELCIPPLCIRRNYLSDKFFLKIASRIDDYCFTRLSDFHNLISFGTAYWRGDRLPLLHNSYSKLKDLEISKYDMWPSHRLPFLVSSVVMLRVTYTHIDDITEPKSKFSSYELKEAADSMLRNRYSDSVLIFTDGSKADRHNGCSFYDSTTGTCAKFNVDNVNIPIMGLELLAISEALQYLRSTDYKKVTIFTDSKSSLLHLVGCTRGKLGRRGLSDY</sequence>
<evidence type="ECO:0000313" key="2">
    <source>
        <dbReference type="Proteomes" id="UP001152562"/>
    </source>
</evidence>
<name>A0A9P0TIW6_PIEBR</name>
<reference evidence="1" key="1">
    <citation type="submission" date="2022-05" db="EMBL/GenBank/DDBJ databases">
        <authorList>
            <person name="Okamura Y."/>
        </authorList>
    </citation>
    <scope>NUCLEOTIDE SEQUENCE</scope>
</reference>
<evidence type="ECO:0008006" key="3">
    <source>
        <dbReference type="Google" id="ProtNLM"/>
    </source>
</evidence>
<dbReference type="InterPro" id="IPR012337">
    <property type="entry name" value="RNaseH-like_sf"/>
</dbReference>
<evidence type="ECO:0000313" key="1">
    <source>
        <dbReference type="EMBL" id="CAH4033136.1"/>
    </source>
</evidence>
<dbReference type="SUPFAM" id="SSF53098">
    <property type="entry name" value="Ribonuclease H-like"/>
    <property type="match status" value="1"/>
</dbReference>
<keyword evidence="2" id="KW-1185">Reference proteome</keyword>
<proteinExistence type="predicted"/>
<dbReference type="Gene3D" id="3.30.420.10">
    <property type="entry name" value="Ribonuclease H-like superfamily/Ribonuclease H"/>
    <property type="match status" value="1"/>
</dbReference>
<gene>
    <name evidence="1" type="ORF">PIBRA_LOCUS9459</name>
</gene>
<dbReference type="Proteomes" id="UP001152562">
    <property type="component" value="Unassembled WGS sequence"/>
</dbReference>
<comment type="caution">
    <text evidence="1">The sequence shown here is derived from an EMBL/GenBank/DDBJ whole genome shotgun (WGS) entry which is preliminary data.</text>
</comment>
<dbReference type="GO" id="GO:0003676">
    <property type="term" value="F:nucleic acid binding"/>
    <property type="evidence" value="ECO:0007669"/>
    <property type="project" value="InterPro"/>
</dbReference>
<dbReference type="AlphaFoldDB" id="A0A9P0TIW6"/>
<dbReference type="EMBL" id="CALOZG010000029">
    <property type="protein sequence ID" value="CAH4033136.1"/>
    <property type="molecule type" value="Genomic_DNA"/>
</dbReference>